<dbReference type="Proteomes" id="UP000620133">
    <property type="component" value="Chromosome"/>
</dbReference>
<dbReference type="GO" id="GO:0052621">
    <property type="term" value="F:diguanylate cyclase activity"/>
    <property type="evidence" value="ECO:0007669"/>
    <property type="project" value="TreeGrafter"/>
</dbReference>
<dbReference type="AlphaFoldDB" id="A0A7U9TH16"/>
<dbReference type="Gene3D" id="3.30.70.270">
    <property type="match status" value="1"/>
</dbReference>
<dbReference type="GO" id="GO:1902201">
    <property type="term" value="P:negative regulation of bacterial-type flagellum-dependent cell motility"/>
    <property type="evidence" value="ECO:0007669"/>
    <property type="project" value="TreeGrafter"/>
</dbReference>
<dbReference type="PROSITE" id="PS50887">
    <property type="entry name" value="GGDEF"/>
    <property type="match status" value="1"/>
</dbReference>
<dbReference type="CDD" id="cd01949">
    <property type="entry name" value="GGDEF"/>
    <property type="match status" value="1"/>
</dbReference>
<dbReference type="PANTHER" id="PTHR45138">
    <property type="entry name" value="REGULATORY COMPONENTS OF SENSORY TRANSDUCTION SYSTEM"/>
    <property type="match status" value="1"/>
</dbReference>
<dbReference type="SMART" id="SM00267">
    <property type="entry name" value="GGDEF"/>
    <property type="match status" value="1"/>
</dbReference>
<dbReference type="KEGG" id="manr:MPAN_011530"/>
<reference evidence="1" key="1">
    <citation type="submission" date="2021-01" db="EMBL/GenBank/DDBJ databases">
        <title>Draft genome sequence of Acholeplasmataceae bacterium strain Mahy22.</title>
        <authorList>
            <person name="Watanabe M."/>
            <person name="Kojima H."/>
            <person name="Fukui M."/>
        </authorList>
    </citation>
    <scope>NUCLEOTIDE SEQUENCE</scope>
    <source>
        <strain evidence="1">Mahy22</strain>
    </source>
</reference>
<name>A0A7U9TH16_9MOLU</name>
<evidence type="ECO:0000313" key="1">
    <source>
        <dbReference type="EMBL" id="BCR36260.1"/>
    </source>
</evidence>
<sequence>MNLTLIAQYATDIIALLMLLGLLTKENLLNLHSKRFFKYSIFLTIIIIIAELGSLAVDNQGSSLKPLNQMFNIVGFSLTPLIPLMLIELFSQNVLKKHKFVFIPSILNAIAVLLSPWFGWIYKINIDNQYERGSLFIIFVVVYIINILVLSHIVWLSGRKRFFPIKWKILGLSLFTIVGTCIQLILPEVISSWHVVTLALFLLFILLSVFENSFDALTGLFNRLAFEKATSTLSYKKPYTIILIDINHFKKTNDEHGHDTGDLALKEIAEVIKNSISYELNGYRIGGDEFSLILETRDEIIISDYLNTIKCGLDERRKNNKMLPTISIGYSIHNGKKSLSFQDVYREADKHMYEDKKEQKKDIKH</sequence>
<dbReference type="SUPFAM" id="SSF55073">
    <property type="entry name" value="Nucleotide cyclase"/>
    <property type="match status" value="1"/>
</dbReference>
<dbReference type="InterPro" id="IPR000160">
    <property type="entry name" value="GGDEF_dom"/>
</dbReference>
<dbReference type="GO" id="GO:0043709">
    <property type="term" value="P:cell adhesion involved in single-species biofilm formation"/>
    <property type="evidence" value="ECO:0007669"/>
    <property type="project" value="TreeGrafter"/>
</dbReference>
<organism evidence="1 2">
    <name type="scientific">Mariniplasma anaerobium</name>
    <dbReference type="NCBI Taxonomy" id="2735436"/>
    <lineage>
        <taxon>Bacteria</taxon>
        <taxon>Bacillati</taxon>
        <taxon>Mycoplasmatota</taxon>
        <taxon>Mollicutes</taxon>
        <taxon>Acholeplasmatales</taxon>
        <taxon>Acholeplasmataceae</taxon>
        <taxon>Mariniplasma</taxon>
    </lineage>
</organism>
<proteinExistence type="predicted"/>
<dbReference type="InterPro" id="IPR043128">
    <property type="entry name" value="Rev_trsase/Diguanyl_cyclase"/>
</dbReference>
<dbReference type="EMBL" id="AP024412">
    <property type="protein sequence ID" value="BCR36260.1"/>
    <property type="molecule type" value="Genomic_DNA"/>
</dbReference>
<accession>A0A7U9TH16</accession>
<gene>
    <name evidence="1" type="ORF">MPAN_011530</name>
</gene>
<dbReference type="RefSeq" id="WP_176238918.1">
    <property type="nucleotide sequence ID" value="NZ_AP024412.1"/>
</dbReference>
<dbReference type="Pfam" id="PF00990">
    <property type="entry name" value="GGDEF"/>
    <property type="match status" value="1"/>
</dbReference>
<protein>
    <submittedName>
        <fullName evidence="1">Uncharacterized protein</fullName>
    </submittedName>
</protein>
<dbReference type="InterPro" id="IPR050469">
    <property type="entry name" value="Diguanylate_Cyclase"/>
</dbReference>
<keyword evidence="2" id="KW-1185">Reference proteome</keyword>
<dbReference type="InterPro" id="IPR029787">
    <property type="entry name" value="Nucleotide_cyclase"/>
</dbReference>
<dbReference type="PANTHER" id="PTHR45138:SF6">
    <property type="entry name" value="DIGUANYLATE CYCLASE DGCN"/>
    <property type="match status" value="1"/>
</dbReference>
<dbReference type="GO" id="GO:0005886">
    <property type="term" value="C:plasma membrane"/>
    <property type="evidence" value="ECO:0007669"/>
    <property type="project" value="TreeGrafter"/>
</dbReference>
<dbReference type="NCBIfam" id="TIGR00254">
    <property type="entry name" value="GGDEF"/>
    <property type="match status" value="1"/>
</dbReference>
<evidence type="ECO:0000313" key="2">
    <source>
        <dbReference type="Proteomes" id="UP000620133"/>
    </source>
</evidence>